<accession>A0A3A1TTL0</accession>
<dbReference type="PROSITE" id="PS51746">
    <property type="entry name" value="PPM_2"/>
    <property type="match status" value="1"/>
</dbReference>
<dbReference type="Pfam" id="PF13672">
    <property type="entry name" value="PP2C_2"/>
    <property type="match status" value="1"/>
</dbReference>
<gene>
    <name evidence="3" type="ORF">D1781_08270</name>
</gene>
<dbReference type="SUPFAM" id="SSF81606">
    <property type="entry name" value="PP2C-like"/>
    <property type="match status" value="1"/>
</dbReference>
<protein>
    <recommendedName>
        <fullName evidence="2">PPM-type phosphatase domain-containing protein</fullName>
    </recommendedName>
</protein>
<reference evidence="4" key="1">
    <citation type="submission" date="2018-09" db="EMBL/GenBank/DDBJ databases">
        <authorList>
            <person name="Kim I."/>
        </authorList>
    </citation>
    <scope>NUCLEOTIDE SEQUENCE [LARGE SCALE GENOMIC DNA]</scope>
    <source>
        <strain evidence="4">DD4a</strain>
    </source>
</reference>
<evidence type="ECO:0000313" key="4">
    <source>
        <dbReference type="Proteomes" id="UP000265742"/>
    </source>
</evidence>
<dbReference type="OrthoDB" id="3808825at2"/>
<sequence length="387" mass="41729">MADVVAGPAVSFGFNLAKVPDHGEDADPILRDGPDLGLAAVFDGMGGAGGTVYETEDGQRSGAYLASRIAREVVEEHLLGLLAPERPLPGEATAEELHDALEAALQAALAALNAPTSRLRSRLLRALPTTMALGALQRAEPDGADWICHVLWAGDSRVYALTADGLQQLSVDDLRDEGDAMANLERDSVISNAISADTEFRINHRRVPLRAPFVLLCATDGCFGYLRSPMHFEELVLRTLLEAGTEEAWSEALQHEITTVTGDDASLAAIGVGADLPALQRLLEPRLAEMTEQYTAPMDALSDEVQRAEQALADLQHRRVADVATRWSRYRDGYERLLRHEADLASPAPEEQPRRRIWNPPKPIATGPVAAEGGTGAATEDEQEAAR</sequence>
<feature type="region of interest" description="Disordered" evidence="1">
    <location>
        <begin position="344"/>
        <end position="387"/>
    </location>
</feature>
<evidence type="ECO:0000313" key="3">
    <source>
        <dbReference type="EMBL" id="RIX27563.1"/>
    </source>
</evidence>
<dbReference type="Proteomes" id="UP000265742">
    <property type="component" value="Unassembled WGS sequence"/>
</dbReference>
<comment type="caution">
    <text evidence="3">The sequence shown here is derived from an EMBL/GenBank/DDBJ whole genome shotgun (WGS) entry which is preliminary data.</text>
</comment>
<evidence type="ECO:0000256" key="1">
    <source>
        <dbReference type="SAM" id="MobiDB-lite"/>
    </source>
</evidence>
<evidence type="ECO:0000259" key="2">
    <source>
        <dbReference type="PROSITE" id="PS51746"/>
    </source>
</evidence>
<dbReference type="InterPro" id="IPR036457">
    <property type="entry name" value="PPM-type-like_dom_sf"/>
</dbReference>
<dbReference type="InterPro" id="IPR001932">
    <property type="entry name" value="PPM-type_phosphatase-like_dom"/>
</dbReference>
<organism evidence="3 4">
    <name type="scientific">Amnibacterium setariae</name>
    <dbReference type="NCBI Taxonomy" id="2306585"/>
    <lineage>
        <taxon>Bacteria</taxon>
        <taxon>Bacillati</taxon>
        <taxon>Actinomycetota</taxon>
        <taxon>Actinomycetes</taxon>
        <taxon>Micrococcales</taxon>
        <taxon>Microbacteriaceae</taxon>
        <taxon>Amnibacterium</taxon>
    </lineage>
</organism>
<dbReference type="EMBL" id="QXTG01000002">
    <property type="protein sequence ID" value="RIX27563.1"/>
    <property type="molecule type" value="Genomic_DNA"/>
</dbReference>
<dbReference type="RefSeq" id="WP_119481872.1">
    <property type="nucleotide sequence ID" value="NZ_QXTG01000002.1"/>
</dbReference>
<feature type="domain" description="PPM-type phosphatase" evidence="2">
    <location>
        <begin position="9"/>
        <end position="272"/>
    </location>
</feature>
<proteinExistence type="predicted"/>
<name>A0A3A1TTL0_9MICO</name>
<keyword evidence="4" id="KW-1185">Reference proteome</keyword>
<dbReference type="AlphaFoldDB" id="A0A3A1TTL0"/>
<dbReference type="Gene3D" id="3.60.40.10">
    <property type="entry name" value="PPM-type phosphatase domain"/>
    <property type="match status" value="1"/>
</dbReference>